<proteinExistence type="predicted"/>
<reference evidence="2 3" key="1">
    <citation type="journal article" date="2014" name="Int. J. Syst. Evol. Microbiol.">
        <title>Complete genome sequence of Corynebacterium casei LMG S-19264T (=DSM 44701T), isolated from a smear-ripened cheese.</title>
        <authorList>
            <consortium name="US DOE Joint Genome Institute (JGI-PGF)"/>
            <person name="Walter F."/>
            <person name="Albersmeier A."/>
            <person name="Kalinowski J."/>
            <person name="Ruckert C."/>
        </authorList>
    </citation>
    <scope>NUCLEOTIDE SEQUENCE [LARGE SCALE GENOMIC DNA]</scope>
    <source>
        <strain evidence="2 3">KCTC 19473</strain>
    </source>
</reference>
<organism evidence="2 3">
    <name type="scientific">Nocardiopsis kunsanensis</name>
    <dbReference type="NCBI Taxonomy" id="141693"/>
    <lineage>
        <taxon>Bacteria</taxon>
        <taxon>Bacillati</taxon>
        <taxon>Actinomycetota</taxon>
        <taxon>Actinomycetes</taxon>
        <taxon>Streptosporangiales</taxon>
        <taxon>Nocardiopsidaceae</taxon>
        <taxon>Nocardiopsis</taxon>
    </lineage>
</organism>
<evidence type="ECO:0000313" key="3">
    <source>
        <dbReference type="Proteomes" id="UP000654947"/>
    </source>
</evidence>
<evidence type="ECO:0000256" key="1">
    <source>
        <dbReference type="SAM" id="MobiDB-lite"/>
    </source>
</evidence>
<evidence type="ECO:0000313" key="2">
    <source>
        <dbReference type="EMBL" id="GHD19681.1"/>
    </source>
</evidence>
<dbReference type="InterPro" id="IPR040701">
    <property type="entry name" value="Bact_RF_family2"/>
</dbReference>
<evidence type="ECO:0008006" key="4">
    <source>
        <dbReference type="Google" id="ProtNLM"/>
    </source>
</evidence>
<comment type="caution">
    <text evidence="2">The sequence shown here is derived from an EMBL/GenBank/DDBJ whole genome shotgun (WGS) entry which is preliminary data.</text>
</comment>
<dbReference type="EMBL" id="BMXL01000004">
    <property type="protein sequence ID" value="GHD19681.1"/>
    <property type="molecule type" value="Genomic_DNA"/>
</dbReference>
<sequence length="405" mass="43930">MDPRADPKKEVGQGGGHTPCTHMDLGFLRPLYSTDAPVASVHLDTSRHSTDSDKEIELRWRHLRQHLTRLGTDQATLHALEEAVGQGPSRSYGTHGQSLFASQGQLLDTHTLAVPPQHDHATWMPVPDPLPLVVDRGRHIPYVLVALDRVNAKIVGYTDQPTQGPALQEHPTGQTMHNLDGPLGRSGPGQRRGLGGRGSAQHAAQQMWRENTAAFAERAREAVRAVDAKIILVGGDEEAITYLRQNLGPRQLSIPIRIIAGGRGGQAAQERLHQATEQALAEHILDEHTQALNDYQQKLAHDQAVEGTEQATHMLTEARVQTLLLTAQRQNENHLYASLTQPVPVAQDPADLGQVDHDVFTAPASALMLRSAAASGASFTELLEQDTALAGSDHGALLRFAGNNH</sequence>
<protein>
    <recommendedName>
        <fullName evidence="4">Peptide chain release factor 1</fullName>
    </recommendedName>
</protein>
<dbReference type="Pfam" id="PF18844">
    <property type="entry name" value="baeRF_family2"/>
    <property type="match status" value="1"/>
</dbReference>
<name>A0A918XAL9_9ACTN</name>
<dbReference type="AlphaFoldDB" id="A0A918XAL9"/>
<feature type="compositionally biased region" description="Gly residues" evidence="1">
    <location>
        <begin position="184"/>
        <end position="198"/>
    </location>
</feature>
<gene>
    <name evidence="2" type="ORF">GCM10007147_10790</name>
</gene>
<keyword evidence="3" id="KW-1185">Reference proteome</keyword>
<feature type="region of interest" description="Disordered" evidence="1">
    <location>
        <begin position="183"/>
        <end position="207"/>
    </location>
</feature>
<dbReference type="Proteomes" id="UP000654947">
    <property type="component" value="Unassembled WGS sequence"/>
</dbReference>
<accession>A0A918XAL9</accession>